<evidence type="ECO:0000313" key="2">
    <source>
        <dbReference type="EMBL" id="KZT12876.1"/>
    </source>
</evidence>
<dbReference type="RefSeq" id="XP_040770386.1">
    <property type="nucleotide sequence ID" value="XM_040901544.1"/>
</dbReference>
<feature type="region of interest" description="Disordered" evidence="1">
    <location>
        <begin position="134"/>
        <end position="155"/>
    </location>
</feature>
<dbReference type="Proteomes" id="UP000076871">
    <property type="component" value="Unassembled WGS sequence"/>
</dbReference>
<evidence type="ECO:0000256" key="1">
    <source>
        <dbReference type="SAM" id="MobiDB-lite"/>
    </source>
</evidence>
<gene>
    <name evidence="2" type="ORF">LAESUDRAFT_19769</name>
</gene>
<accession>A0A165IC46</accession>
<dbReference type="EMBL" id="KV427605">
    <property type="protein sequence ID" value="KZT12876.1"/>
    <property type="molecule type" value="Genomic_DNA"/>
</dbReference>
<protein>
    <submittedName>
        <fullName evidence="2">Uncharacterized protein</fullName>
    </submittedName>
</protein>
<evidence type="ECO:0000313" key="3">
    <source>
        <dbReference type="Proteomes" id="UP000076871"/>
    </source>
</evidence>
<keyword evidence="3" id="KW-1185">Reference proteome</keyword>
<proteinExistence type="predicted"/>
<name>A0A165IC46_9APHY</name>
<sequence>MYSRSLRLATLLPLRCNGPLKQTTRLNSTISSPQVDTLGIPTKPTWSVNDLLSSYPQPTISASTLKKLHELSALIPPAEGTPEHAKLTREMEGLVKLVEAVKLVDTTEVQVGQDGESVPDGRIWAEGTGIELDHNKATLSDSDTPSGRDLLRHSSRAQDGLYVVDADKNK</sequence>
<dbReference type="InParanoid" id="A0A165IC46"/>
<dbReference type="OrthoDB" id="5522061at2759"/>
<dbReference type="AlphaFoldDB" id="A0A165IC46"/>
<dbReference type="GeneID" id="63818576"/>
<organism evidence="2 3">
    <name type="scientific">Laetiporus sulphureus 93-53</name>
    <dbReference type="NCBI Taxonomy" id="1314785"/>
    <lineage>
        <taxon>Eukaryota</taxon>
        <taxon>Fungi</taxon>
        <taxon>Dikarya</taxon>
        <taxon>Basidiomycota</taxon>
        <taxon>Agaricomycotina</taxon>
        <taxon>Agaricomycetes</taxon>
        <taxon>Polyporales</taxon>
        <taxon>Laetiporus</taxon>
    </lineage>
</organism>
<reference evidence="2 3" key="1">
    <citation type="journal article" date="2016" name="Mol. Biol. Evol.">
        <title>Comparative Genomics of Early-Diverging Mushroom-Forming Fungi Provides Insights into the Origins of Lignocellulose Decay Capabilities.</title>
        <authorList>
            <person name="Nagy L.G."/>
            <person name="Riley R."/>
            <person name="Tritt A."/>
            <person name="Adam C."/>
            <person name="Daum C."/>
            <person name="Floudas D."/>
            <person name="Sun H."/>
            <person name="Yadav J.S."/>
            <person name="Pangilinan J."/>
            <person name="Larsson K.H."/>
            <person name="Matsuura K."/>
            <person name="Barry K."/>
            <person name="Labutti K."/>
            <person name="Kuo R."/>
            <person name="Ohm R.A."/>
            <person name="Bhattacharya S.S."/>
            <person name="Shirouzu T."/>
            <person name="Yoshinaga Y."/>
            <person name="Martin F.M."/>
            <person name="Grigoriev I.V."/>
            <person name="Hibbett D.S."/>
        </authorList>
    </citation>
    <scope>NUCLEOTIDE SEQUENCE [LARGE SCALE GENOMIC DNA]</scope>
    <source>
        <strain evidence="2 3">93-53</strain>
    </source>
</reference>